<evidence type="ECO:0000259" key="10">
    <source>
        <dbReference type="PROSITE" id="PS50929"/>
    </source>
</evidence>
<dbReference type="InterPro" id="IPR011527">
    <property type="entry name" value="ABC1_TM_dom"/>
</dbReference>
<sequence>MEDGAELDAHLIESLTGIGTIKRFGAESFVSMKMETRFTDLLNSVYRSGMVGFFTGTSSEFVSRGFSLLIMWVGAGYVLQQVLTPGELMSFYALSGYLTGPISALVGMNKTIQNAWIAADRLFEIMELTEEEKEAESTRYPLPKEPIERIRFEQVHFRYGAKAPVFTDFTAEFQAGKISALVGESGSGKSTLMALLQGIYPIEKGKIWFGGHELRYLTPESLRERIAVVPQDVTLFAGDLLSNIALGDYQPDVERVLALCQRLGMDSFIDALPQGLATHVGEHGATLSGGQKQRVALARALYRDPEIIILDEATAALDAHSERIIQECLLALAQEGKTILCITHRLAAVQQYDEIFVLEAGKVVEKGHHQRLIALQGIYYEMIRKQAVLFQAA</sequence>
<dbReference type="EMBL" id="AJYA01000020">
    <property type="protein sequence ID" value="EIM76485.1"/>
    <property type="molecule type" value="Genomic_DNA"/>
</dbReference>
<evidence type="ECO:0000256" key="4">
    <source>
        <dbReference type="ARBA" id="ARBA00022692"/>
    </source>
</evidence>
<dbReference type="GO" id="GO:0005886">
    <property type="term" value="C:plasma membrane"/>
    <property type="evidence" value="ECO:0007669"/>
    <property type="project" value="UniProtKB-SubCell"/>
</dbReference>
<dbReference type="InterPro" id="IPR036640">
    <property type="entry name" value="ABC1_TM_sf"/>
</dbReference>
<dbReference type="GO" id="GO:0034040">
    <property type="term" value="F:ATPase-coupled lipid transmembrane transporter activity"/>
    <property type="evidence" value="ECO:0007669"/>
    <property type="project" value="TreeGrafter"/>
</dbReference>
<dbReference type="GO" id="GO:0005524">
    <property type="term" value="F:ATP binding"/>
    <property type="evidence" value="ECO:0007669"/>
    <property type="project" value="UniProtKB-KW"/>
</dbReference>
<evidence type="ECO:0000256" key="1">
    <source>
        <dbReference type="ARBA" id="ARBA00004651"/>
    </source>
</evidence>
<dbReference type="GO" id="GO:0016887">
    <property type="term" value="F:ATP hydrolysis activity"/>
    <property type="evidence" value="ECO:0007669"/>
    <property type="project" value="InterPro"/>
</dbReference>
<dbReference type="InterPro" id="IPR003439">
    <property type="entry name" value="ABC_transporter-like_ATP-bd"/>
</dbReference>
<dbReference type="AlphaFoldDB" id="I5C3T3"/>
<dbReference type="Proteomes" id="UP000005551">
    <property type="component" value="Unassembled WGS sequence"/>
</dbReference>
<dbReference type="InterPro" id="IPR039421">
    <property type="entry name" value="Type_1_exporter"/>
</dbReference>
<dbReference type="PROSITE" id="PS50893">
    <property type="entry name" value="ABC_TRANSPORTER_2"/>
    <property type="match status" value="1"/>
</dbReference>
<evidence type="ECO:0000256" key="7">
    <source>
        <dbReference type="ARBA" id="ARBA00022989"/>
    </source>
</evidence>
<dbReference type="STRING" id="1189621.A3SI_09837"/>
<keyword evidence="8" id="KW-0472">Membrane</keyword>
<evidence type="ECO:0000256" key="5">
    <source>
        <dbReference type="ARBA" id="ARBA00022741"/>
    </source>
</evidence>
<keyword evidence="4" id="KW-0812">Transmembrane</keyword>
<evidence type="ECO:0000256" key="8">
    <source>
        <dbReference type="ARBA" id="ARBA00023136"/>
    </source>
</evidence>
<feature type="domain" description="ABC transporter" evidence="9">
    <location>
        <begin position="150"/>
        <end position="385"/>
    </location>
</feature>
<keyword evidence="3" id="KW-1003">Cell membrane</keyword>
<keyword evidence="5" id="KW-0547">Nucleotide-binding</keyword>
<dbReference type="PROSITE" id="PS00211">
    <property type="entry name" value="ABC_TRANSPORTER_1"/>
    <property type="match status" value="1"/>
</dbReference>
<gene>
    <name evidence="11" type="ORF">A3SI_09837</name>
</gene>
<dbReference type="Pfam" id="PF00005">
    <property type="entry name" value="ABC_tran"/>
    <property type="match status" value="1"/>
</dbReference>
<comment type="subcellular location">
    <subcellularLocation>
        <location evidence="1">Cell membrane</location>
        <topology evidence="1">Multi-pass membrane protein</topology>
    </subcellularLocation>
</comment>
<name>I5C3T3_9BACT</name>
<dbReference type="InterPro" id="IPR027417">
    <property type="entry name" value="P-loop_NTPase"/>
</dbReference>
<protein>
    <submittedName>
        <fullName evidence="11">Bacteriocin ABC transporter</fullName>
    </submittedName>
</protein>
<evidence type="ECO:0000256" key="6">
    <source>
        <dbReference type="ARBA" id="ARBA00022840"/>
    </source>
</evidence>
<reference evidence="11 12" key="1">
    <citation type="submission" date="2012-05" db="EMBL/GenBank/DDBJ databases">
        <title>Genome sequence of Nitritalea halalkaliphila LW7.</title>
        <authorList>
            <person name="Jangir P.K."/>
            <person name="Singh A."/>
            <person name="Shivaji S."/>
            <person name="Sharma R."/>
        </authorList>
    </citation>
    <scope>NUCLEOTIDE SEQUENCE [LARGE SCALE GENOMIC DNA]</scope>
    <source>
        <strain evidence="11 12">LW7</strain>
    </source>
</reference>
<dbReference type="SUPFAM" id="SSF52540">
    <property type="entry name" value="P-loop containing nucleoside triphosphate hydrolases"/>
    <property type="match status" value="1"/>
</dbReference>
<evidence type="ECO:0000256" key="3">
    <source>
        <dbReference type="ARBA" id="ARBA00022475"/>
    </source>
</evidence>
<dbReference type="PROSITE" id="PS50929">
    <property type="entry name" value="ABC_TM1F"/>
    <property type="match status" value="1"/>
</dbReference>
<dbReference type="InterPro" id="IPR003593">
    <property type="entry name" value="AAA+_ATPase"/>
</dbReference>
<feature type="domain" description="ABC transmembrane type-1" evidence="10">
    <location>
        <begin position="1"/>
        <end position="114"/>
    </location>
</feature>
<keyword evidence="12" id="KW-1185">Reference proteome</keyword>
<comment type="caution">
    <text evidence="11">The sequence shown here is derived from an EMBL/GenBank/DDBJ whole genome shotgun (WGS) entry which is preliminary data.</text>
</comment>
<proteinExistence type="predicted"/>
<dbReference type="SUPFAM" id="SSF90123">
    <property type="entry name" value="ABC transporter transmembrane region"/>
    <property type="match status" value="1"/>
</dbReference>
<dbReference type="Pfam" id="PF00664">
    <property type="entry name" value="ABC_membrane"/>
    <property type="match status" value="1"/>
</dbReference>
<organism evidence="11 12">
    <name type="scientific">Nitritalea halalkaliphila LW7</name>
    <dbReference type="NCBI Taxonomy" id="1189621"/>
    <lineage>
        <taxon>Bacteria</taxon>
        <taxon>Pseudomonadati</taxon>
        <taxon>Bacteroidota</taxon>
        <taxon>Cytophagia</taxon>
        <taxon>Cytophagales</taxon>
        <taxon>Cyclobacteriaceae</taxon>
        <taxon>Nitritalea</taxon>
    </lineage>
</organism>
<dbReference type="Gene3D" id="3.40.50.300">
    <property type="entry name" value="P-loop containing nucleotide triphosphate hydrolases"/>
    <property type="match status" value="1"/>
</dbReference>
<dbReference type="SMART" id="SM00382">
    <property type="entry name" value="AAA"/>
    <property type="match status" value="1"/>
</dbReference>
<dbReference type="InterPro" id="IPR017871">
    <property type="entry name" value="ABC_transporter-like_CS"/>
</dbReference>
<dbReference type="PANTHER" id="PTHR24221">
    <property type="entry name" value="ATP-BINDING CASSETTE SUB-FAMILY B"/>
    <property type="match status" value="1"/>
</dbReference>
<dbReference type="PATRIC" id="fig|1189621.3.peg.2047"/>
<keyword evidence="2" id="KW-0813">Transport</keyword>
<keyword evidence="7" id="KW-1133">Transmembrane helix</keyword>
<keyword evidence="6" id="KW-0067">ATP-binding</keyword>
<dbReference type="GO" id="GO:0140359">
    <property type="term" value="F:ABC-type transporter activity"/>
    <property type="evidence" value="ECO:0007669"/>
    <property type="project" value="InterPro"/>
</dbReference>
<dbReference type="Gene3D" id="1.20.1560.10">
    <property type="entry name" value="ABC transporter type 1, transmembrane domain"/>
    <property type="match status" value="1"/>
</dbReference>
<dbReference type="PANTHER" id="PTHR24221:SF654">
    <property type="entry name" value="ATP-BINDING CASSETTE SUB-FAMILY B MEMBER 6"/>
    <property type="match status" value="1"/>
</dbReference>
<evidence type="ECO:0000256" key="2">
    <source>
        <dbReference type="ARBA" id="ARBA00022448"/>
    </source>
</evidence>
<evidence type="ECO:0000313" key="11">
    <source>
        <dbReference type="EMBL" id="EIM76485.1"/>
    </source>
</evidence>
<evidence type="ECO:0000313" key="12">
    <source>
        <dbReference type="Proteomes" id="UP000005551"/>
    </source>
</evidence>
<evidence type="ECO:0000259" key="9">
    <source>
        <dbReference type="PROSITE" id="PS50893"/>
    </source>
</evidence>
<dbReference type="FunFam" id="3.40.50.300:FF:000221">
    <property type="entry name" value="Multidrug ABC transporter ATP-binding protein"/>
    <property type="match status" value="1"/>
</dbReference>
<accession>I5C3T3</accession>